<evidence type="ECO:0000313" key="1">
    <source>
        <dbReference type="EMBL" id="GEU63397.1"/>
    </source>
</evidence>
<organism evidence="1">
    <name type="scientific">Tanacetum cinerariifolium</name>
    <name type="common">Dalmatian daisy</name>
    <name type="synonym">Chrysanthemum cinerariifolium</name>
    <dbReference type="NCBI Taxonomy" id="118510"/>
    <lineage>
        <taxon>Eukaryota</taxon>
        <taxon>Viridiplantae</taxon>
        <taxon>Streptophyta</taxon>
        <taxon>Embryophyta</taxon>
        <taxon>Tracheophyta</taxon>
        <taxon>Spermatophyta</taxon>
        <taxon>Magnoliopsida</taxon>
        <taxon>eudicotyledons</taxon>
        <taxon>Gunneridae</taxon>
        <taxon>Pentapetalae</taxon>
        <taxon>asterids</taxon>
        <taxon>campanulids</taxon>
        <taxon>Asterales</taxon>
        <taxon>Asteraceae</taxon>
        <taxon>Asteroideae</taxon>
        <taxon>Anthemideae</taxon>
        <taxon>Anthemidinae</taxon>
        <taxon>Tanacetum</taxon>
    </lineage>
</organism>
<reference evidence="1" key="1">
    <citation type="journal article" date="2019" name="Sci. Rep.">
        <title>Draft genome of Tanacetum cinerariifolium, the natural source of mosquito coil.</title>
        <authorList>
            <person name="Yamashiro T."/>
            <person name="Shiraishi A."/>
            <person name="Satake H."/>
            <person name="Nakayama K."/>
        </authorList>
    </citation>
    <scope>NUCLEOTIDE SEQUENCE</scope>
</reference>
<proteinExistence type="predicted"/>
<dbReference type="AlphaFoldDB" id="A0A6L2LR29"/>
<accession>A0A6L2LR29</accession>
<dbReference type="EMBL" id="BKCJ010004838">
    <property type="protein sequence ID" value="GEU63397.1"/>
    <property type="molecule type" value="Genomic_DNA"/>
</dbReference>
<comment type="caution">
    <text evidence="1">The sequence shown here is derived from an EMBL/GenBank/DDBJ whole genome shotgun (WGS) entry which is preliminary data.</text>
</comment>
<sequence length="232" mass="26311">MGDAIGDVMSRLSFDITDIDDHLEVVSCDATHFSGSCHEGLRHDATFGTDDLYPPSPIDLNMLAHVSTDEDEHLDNDNAPLENVALIGEDIYNDSEPEDFEYDVDSSKNEKAKDDANMMINEENEIHKDRYEMDIDDFDTYSGGEGDYTSGRRSALNKLKKAFMQGEGDGSKYAFYYAQVFSSSKEVKDRVYLHYVETRKELKLVRNDKLRVRAMCFGKTPMYENASQGCEN</sequence>
<name>A0A6L2LR29_TANCI</name>
<protein>
    <submittedName>
        <fullName evidence="1">Transposase, MuDR</fullName>
    </submittedName>
</protein>
<gene>
    <name evidence="1" type="ORF">Tci_035375</name>
</gene>